<dbReference type="SUPFAM" id="SSF101801">
    <property type="entry name" value="Surface presentation of antigens (SPOA)"/>
    <property type="match status" value="1"/>
</dbReference>
<dbReference type="RefSeq" id="WP_145418268.1">
    <property type="nucleotide sequence ID" value="NZ_CP036526.1"/>
</dbReference>
<comment type="subcellular location">
    <subcellularLocation>
        <location evidence="1">Bacterial flagellum basal body</location>
    </subcellularLocation>
    <subcellularLocation>
        <location evidence="2">Cell membrane</location>
        <topology evidence="2">Peripheral membrane protein</topology>
    </subcellularLocation>
</comment>
<dbReference type="GO" id="GO:0003774">
    <property type="term" value="F:cytoskeletal motor activity"/>
    <property type="evidence" value="ECO:0007669"/>
    <property type="project" value="InterPro"/>
</dbReference>
<dbReference type="CDD" id="cd17908">
    <property type="entry name" value="FliM"/>
    <property type="match status" value="1"/>
</dbReference>
<dbReference type="OrthoDB" id="9806941at2"/>
<protein>
    <recommendedName>
        <fullName evidence="4">Flagellar motor switch protein FliM</fullName>
    </recommendedName>
</protein>
<evidence type="ECO:0000256" key="2">
    <source>
        <dbReference type="ARBA" id="ARBA00004202"/>
    </source>
</evidence>
<evidence type="ECO:0000259" key="12">
    <source>
        <dbReference type="Pfam" id="PF01052"/>
    </source>
</evidence>
<evidence type="ECO:0000256" key="11">
    <source>
        <dbReference type="SAM" id="MobiDB-lite"/>
    </source>
</evidence>
<comment type="function">
    <text evidence="10">FliM is one of three proteins (FliG, FliN, FliM) that forms the rotor-mounted switch complex (C ring), located at the base of the basal body. This complex interacts with the CheY and CheZ chemotaxis proteins, in addition to contacting components of the motor that determine the direction of flagellar rotation.</text>
</comment>
<dbReference type="SUPFAM" id="SSF103039">
    <property type="entry name" value="CheC-like"/>
    <property type="match status" value="1"/>
</dbReference>
<sequence>MSDSLSQNQAESLLRAVNAPPPDKATQDHSGPVSHRIDPSHSGSESTSPPHLKTREAVDSVADRPSSGPAVQPYDFRAPPQLRRDQVQALHVLSDVVAMQFSRSVSTLMRGEIDCQLMDVDQCRHQDFVCQMDDPSCYCVIEPRPLSGQWMLDIPSKLLFAMIDRMLGGEPFPDDSPQRPMTDIEKRLIGRVVDKFLDNVSEAWQQVIAIHPVVASIENHPHCVASASPNESVVRVRYSATISSVRGEFWLAIPISTIDHLSDRMNPESWENEMSKASTEASRQTITQQLADAPINVVVNLAKSTISTRDLLGLSVGDVIATEKPVAEPMELAISNVPKFNVRAGAFQKKVAVQIESTVVKH</sequence>
<evidence type="ECO:0000256" key="8">
    <source>
        <dbReference type="ARBA" id="ARBA00023136"/>
    </source>
</evidence>
<dbReference type="PIRSF" id="PIRSF002888">
    <property type="entry name" value="FliM"/>
    <property type="match status" value="1"/>
</dbReference>
<name>A0A517NTZ8_9BACT</name>
<dbReference type="GO" id="GO:0071978">
    <property type="term" value="P:bacterial-type flagellum-dependent swarming motility"/>
    <property type="evidence" value="ECO:0007669"/>
    <property type="project" value="TreeGrafter"/>
</dbReference>
<evidence type="ECO:0000256" key="10">
    <source>
        <dbReference type="ARBA" id="ARBA00025044"/>
    </source>
</evidence>
<dbReference type="GO" id="GO:0005886">
    <property type="term" value="C:plasma membrane"/>
    <property type="evidence" value="ECO:0007669"/>
    <property type="project" value="UniProtKB-SubCell"/>
</dbReference>
<dbReference type="InterPro" id="IPR028976">
    <property type="entry name" value="CheC-like_sf"/>
</dbReference>
<dbReference type="AlphaFoldDB" id="A0A517NTZ8"/>
<organism evidence="13 14">
    <name type="scientific">Stieleria marina</name>
    <dbReference type="NCBI Taxonomy" id="1930275"/>
    <lineage>
        <taxon>Bacteria</taxon>
        <taxon>Pseudomonadati</taxon>
        <taxon>Planctomycetota</taxon>
        <taxon>Planctomycetia</taxon>
        <taxon>Pirellulales</taxon>
        <taxon>Pirellulaceae</taxon>
        <taxon>Stieleria</taxon>
    </lineage>
</organism>
<keyword evidence="5" id="KW-1003">Cell membrane</keyword>
<dbReference type="GO" id="GO:0009425">
    <property type="term" value="C:bacterial-type flagellum basal body"/>
    <property type="evidence" value="ECO:0007669"/>
    <property type="project" value="UniProtKB-SubCell"/>
</dbReference>
<proteinExistence type="inferred from homology"/>
<dbReference type="GO" id="GO:0050918">
    <property type="term" value="P:positive chemotaxis"/>
    <property type="evidence" value="ECO:0007669"/>
    <property type="project" value="TreeGrafter"/>
</dbReference>
<keyword evidence="13" id="KW-0282">Flagellum</keyword>
<evidence type="ECO:0000256" key="7">
    <source>
        <dbReference type="ARBA" id="ARBA00022779"/>
    </source>
</evidence>
<evidence type="ECO:0000313" key="14">
    <source>
        <dbReference type="Proteomes" id="UP000319817"/>
    </source>
</evidence>
<dbReference type="PANTHER" id="PTHR30034">
    <property type="entry name" value="FLAGELLAR MOTOR SWITCH PROTEIN FLIM"/>
    <property type="match status" value="1"/>
</dbReference>
<dbReference type="Pfam" id="PF01052">
    <property type="entry name" value="FliMN_C"/>
    <property type="match status" value="1"/>
</dbReference>
<keyword evidence="13" id="KW-0966">Cell projection</keyword>
<dbReference type="Gene3D" id="3.40.1550.10">
    <property type="entry name" value="CheC-like"/>
    <property type="match status" value="1"/>
</dbReference>
<keyword evidence="6" id="KW-0145">Chemotaxis</keyword>
<evidence type="ECO:0000256" key="5">
    <source>
        <dbReference type="ARBA" id="ARBA00022475"/>
    </source>
</evidence>
<dbReference type="Proteomes" id="UP000319817">
    <property type="component" value="Chromosome"/>
</dbReference>
<dbReference type="EMBL" id="CP036526">
    <property type="protein sequence ID" value="QDT10594.1"/>
    <property type="molecule type" value="Genomic_DNA"/>
</dbReference>
<feature type="region of interest" description="Disordered" evidence="11">
    <location>
        <begin position="1"/>
        <end position="77"/>
    </location>
</feature>
<keyword evidence="7" id="KW-0283">Flagellar rotation</keyword>
<keyword evidence="13" id="KW-0969">Cilium</keyword>
<feature type="domain" description="Flagellar motor switch protein FliN-like C-terminal" evidence="12">
    <location>
        <begin position="288"/>
        <end position="358"/>
    </location>
</feature>
<dbReference type="Gene3D" id="2.30.330.10">
    <property type="entry name" value="SpoA-like"/>
    <property type="match status" value="1"/>
</dbReference>
<dbReference type="Pfam" id="PF02154">
    <property type="entry name" value="FliM"/>
    <property type="match status" value="1"/>
</dbReference>
<evidence type="ECO:0000256" key="3">
    <source>
        <dbReference type="ARBA" id="ARBA00011049"/>
    </source>
</evidence>
<comment type="similarity">
    <text evidence="3">Belongs to the FliM family.</text>
</comment>
<feature type="compositionally biased region" description="Polar residues" evidence="11">
    <location>
        <begin position="1"/>
        <end position="11"/>
    </location>
</feature>
<evidence type="ECO:0000256" key="1">
    <source>
        <dbReference type="ARBA" id="ARBA00004117"/>
    </source>
</evidence>
<keyword evidence="8" id="KW-0472">Membrane</keyword>
<feature type="compositionally biased region" description="Basic and acidic residues" evidence="11">
    <location>
        <begin position="53"/>
        <end position="62"/>
    </location>
</feature>
<evidence type="ECO:0000256" key="6">
    <source>
        <dbReference type="ARBA" id="ARBA00022500"/>
    </source>
</evidence>
<evidence type="ECO:0000256" key="4">
    <source>
        <dbReference type="ARBA" id="ARBA00021898"/>
    </source>
</evidence>
<keyword evidence="9" id="KW-0975">Bacterial flagellum</keyword>
<reference evidence="13 14" key="1">
    <citation type="submission" date="2019-02" db="EMBL/GenBank/DDBJ databases">
        <title>Deep-cultivation of Planctomycetes and their phenomic and genomic characterization uncovers novel biology.</title>
        <authorList>
            <person name="Wiegand S."/>
            <person name="Jogler M."/>
            <person name="Boedeker C."/>
            <person name="Pinto D."/>
            <person name="Vollmers J."/>
            <person name="Rivas-Marin E."/>
            <person name="Kohn T."/>
            <person name="Peeters S.H."/>
            <person name="Heuer A."/>
            <person name="Rast P."/>
            <person name="Oberbeckmann S."/>
            <person name="Bunk B."/>
            <person name="Jeske O."/>
            <person name="Meyerdierks A."/>
            <person name="Storesund J.E."/>
            <person name="Kallscheuer N."/>
            <person name="Luecker S."/>
            <person name="Lage O.M."/>
            <person name="Pohl T."/>
            <person name="Merkel B.J."/>
            <person name="Hornburger P."/>
            <person name="Mueller R.-W."/>
            <person name="Bruemmer F."/>
            <person name="Labrenz M."/>
            <person name="Spormann A.M."/>
            <person name="Op den Camp H."/>
            <person name="Overmann J."/>
            <person name="Amann R."/>
            <person name="Jetten M.S.M."/>
            <person name="Mascher T."/>
            <person name="Medema M.H."/>
            <person name="Devos D.P."/>
            <person name="Kaster A.-K."/>
            <person name="Ovreas L."/>
            <person name="Rohde M."/>
            <person name="Galperin M.Y."/>
            <person name="Jogler C."/>
        </authorList>
    </citation>
    <scope>NUCLEOTIDE SEQUENCE [LARGE SCALE GENOMIC DNA]</scope>
    <source>
        <strain evidence="13 14">K23_9</strain>
    </source>
</reference>
<accession>A0A517NTZ8</accession>
<dbReference type="PANTHER" id="PTHR30034:SF6">
    <property type="entry name" value="YOP PROTEINS TRANSLOCATION PROTEIN Q"/>
    <property type="match status" value="1"/>
</dbReference>
<dbReference type="InterPro" id="IPR036429">
    <property type="entry name" value="SpoA-like_sf"/>
</dbReference>
<dbReference type="InterPro" id="IPR001543">
    <property type="entry name" value="FliN-like_C"/>
</dbReference>
<evidence type="ECO:0000256" key="9">
    <source>
        <dbReference type="ARBA" id="ARBA00023143"/>
    </source>
</evidence>
<dbReference type="InterPro" id="IPR001689">
    <property type="entry name" value="Flag_FliM"/>
</dbReference>
<keyword evidence="14" id="KW-1185">Reference proteome</keyword>
<gene>
    <name evidence="13" type="primary">fliM_2</name>
    <name evidence="13" type="ORF">K239x_25510</name>
</gene>
<evidence type="ECO:0000313" key="13">
    <source>
        <dbReference type="EMBL" id="QDT10594.1"/>
    </source>
</evidence>